<feature type="domain" description="Tyrosine specific protein phosphatases" evidence="6">
    <location>
        <begin position="94"/>
        <end position="153"/>
    </location>
</feature>
<feature type="domain" description="Tyrosine-protein phosphatase" evidence="5">
    <location>
        <begin position="34"/>
        <end position="174"/>
    </location>
</feature>
<dbReference type="EMBL" id="JH432105">
    <property type="status" value="NOT_ANNOTATED_CDS"/>
    <property type="molecule type" value="Genomic_DNA"/>
</dbReference>
<dbReference type="OMA" id="TENMVWL"/>
<comment type="similarity">
    <text evidence="1">Belongs to the protein-tyrosine phosphatase family. Non-receptor class dual specificity subfamily.</text>
</comment>
<dbReference type="InterPro" id="IPR020420">
    <property type="entry name" value="Atypical_DUSP_subfamB"/>
</dbReference>
<dbReference type="PROSITE" id="PS50054">
    <property type="entry name" value="TYR_PHOSPHATASE_DUAL"/>
    <property type="match status" value="1"/>
</dbReference>
<evidence type="ECO:0000313" key="7">
    <source>
        <dbReference type="EnsemblMetazoa" id="SMAR015089-PA"/>
    </source>
</evidence>
<keyword evidence="4" id="KW-0904">Protein phosphatase</keyword>
<dbReference type="PhylomeDB" id="T1JMK9"/>
<reference evidence="7" key="2">
    <citation type="submission" date="2015-02" db="UniProtKB">
        <authorList>
            <consortium name="EnsemblMetazoa"/>
        </authorList>
    </citation>
    <scope>IDENTIFICATION</scope>
</reference>
<dbReference type="InterPro" id="IPR000387">
    <property type="entry name" value="Tyr_Pase_dom"/>
</dbReference>
<evidence type="ECO:0000259" key="6">
    <source>
        <dbReference type="PROSITE" id="PS50056"/>
    </source>
</evidence>
<name>T1JMK9_STRMM</name>
<accession>T1JMK9</accession>
<organism evidence="7 8">
    <name type="scientific">Strigamia maritima</name>
    <name type="common">European centipede</name>
    <name type="synonym">Geophilus maritimus</name>
    <dbReference type="NCBI Taxonomy" id="126957"/>
    <lineage>
        <taxon>Eukaryota</taxon>
        <taxon>Metazoa</taxon>
        <taxon>Ecdysozoa</taxon>
        <taxon>Arthropoda</taxon>
        <taxon>Myriapoda</taxon>
        <taxon>Chilopoda</taxon>
        <taxon>Pleurostigmophora</taxon>
        <taxon>Geophilomorpha</taxon>
        <taxon>Linotaeniidae</taxon>
        <taxon>Strigamia</taxon>
    </lineage>
</organism>
<evidence type="ECO:0000256" key="2">
    <source>
        <dbReference type="ARBA" id="ARBA00013081"/>
    </source>
</evidence>
<keyword evidence="3" id="KW-0378">Hydrolase</keyword>
<dbReference type="InterPro" id="IPR020422">
    <property type="entry name" value="TYR_PHOSPHATASE_DUAL_dom"/>
</dbReference>
<dbReference type="PANTHER" id="PTHR45961:SF6">
    <property type="entry name" value="IP21249P"/>
    <property type="match status" value="1"/>
</dbReference>
<dbReference type="Gene3D" id="3.90.190.10">
    <property type="entry name" value="Protein tyrosine phosphatase superfamily"/>
    <property type="match status" value="1"/>
</dbReference>
<sequence length="213" mass="24229">MFVCLVPVAFITEVGTPGQSSTQPSRSELDIFYQLSPVTDYLYVSGARAVQFSRIVERGISCIINATIELPNLPIPNVDYLKVPVDDTPYSNLYAYFDIVADKIAEVRRRGGKTLVHCVAGISRSVSLCIAYLMKYEGMSLRKAYQYIKGRRPIAHPNHGFFKQLIEYEKRLFGQDSVKMVHIPHAGTIPDVYEEMYRNLMWMSSGKSEFELR</sequence>
<evidence type="ECO:0000256" key="4">
    <source>
        <dbReference type="ARBA" id="ARBA00022912"/>
    </source>
</evidence>
<dbReference type="Pfam" id="PF00782">
    <property type="entry name" value="DSPc"/>
    <property type="match status" value="1"/>
</dbReference>
<dbReference type="STRING" id="126957.T1JMK9"/>
<dbReference type="AlphaFoldDB" id="T1JMK9"/>
<reference evidence="8" key="1">
    <citation type="submission" date="2011-05" db="EMBL/GenBank/DDBJ databases">
        <authorList>
            <person name="Richards S.R."/>
            <person name="Qu J."/>
            <person name="Jiang H."/>
            <person name="Jhangiani S.N."/>
            <person name="Agravi P."/>
            <person name="Goodspeed R."/>
            <person name="Gross S."/>
            <person name="Mandapat C."/>
            <person name="Jackson L."/>
            <person name="Mathew T."/>
            <person name="Pu L."/>
            <person name="Thornton R."/>
            <person name="Saada N."/>
            <person name="Wilczek-Boney K.B."/>
            <person name="Lee S."/>
            <person name="Kovar C."/>
            <person name="Wu Y."/>
            <person name="Scherer S.E."/>
            <person name="Worley K.C."/>
            <person name="Muzny D.M."/>
            <person name="Gibbs R."/>
        </authorList>
    </citation>
    <scope>NUCLEOTIDE SEQUENCE</scope>
    <source>
        <strain evidence="8">Brora</strain>
    </source>
</reference>
<dbReference type="PROSITE" id="PS50056">
    <property type="entry name" value="TYR_PHOSPHATASE_2"/>
    <property type="match status" value="1"/>
</dbReference>
<evidence type="ECO:0000313" key="8">
    <source>
        <dbReference type="Proteomes" id="UP000014500"/>
    </source>
</evidence>
<dbReference type="GO" id="GO:0017017">
    <property type="term" value="F:MAP kinase tyrosine/serine/threonine phosphatase activity"/>
    <property type="evidence" value="ECO:0007669"/>
    <property type="project" value="InterPro"/>
</dbReference>
<dbReference type="EC" id="3.1.3.16" evidence="2"/>
<dbReference type="HOGENOM" id="CLU_027074_3_1_1"/>
<dbReference type="CDD" id="cd14514">
    <property type="entry name" value="DUSP14-like"/>
    <property type="match status" value="1"/>
</dbReference>
<dbReference type="eggNOG" id="KOG1718">
    <property type="taxonomic scope" value="Eukaryota"/>
</dbReference>
<dbReference type="PANTHER" id="PTHR45961">
    <property type="entry name" value="IP21249P"/>
    <property type="match status" value="1"/>
</dbReference>
<dbReference type="SMART" id="SM00195">
    <property type="entry name" value="DSPc"/>
    <property type="match status" value="1"/>
</dbReference>
<dbReference type="Proteomes" id="UP000014500">
    <property type="component" value="Unassembled WGS sequence"/>
</dbReference>
<evidence type="ECO:0000256" key="3">
    <source>
        <dbReference type="ARBA" id="ARBA00022801"/>
    </source>
</evidence>
<protein>
    <recommendedName>
        <fullName evidence="2">protein-serine/threonine phosphatase</fullName>
        <ecNumber evidence="2">3.1.3.16</ecNumber>
    </recommendedName>
</protein>
<dbReference type="PRINTS" id="PR01910">
    <property type="entry name" value="ADSPHPHTASEB"/>
</dbReference>
<dbReference type="SUPFAM" id="SSF52799">
    <property type="entry name" value="(Phosphotyrosine protein) phosphatases II"/>
    <property type="match status" value="1"/>
</dbReference>
<dbReference type="InterPro" id="IPR000340">
    <property type="entry name" value="Dual-sp_phosphatase_cat-dom"/>
</dbReference>
<evidence type="ECO:0000259" key="5">
    <source>
        <dbReference type="PROSITE" id="PS50054"/>
    </source>
</evidence>
<dbReference type="GO" id="GO:0004722">
    <property type="term" value="F:protein serine/threonine phosphatase activity"/>
    <property type="evidence" value="ECO:0007669"/>
    <property type="project" value="UniProtKB-EC"/>
</dbReference>
<dbReference type="EnsemblMetazoa" id="SMAR015089-RA">
    <property type="protein sequence ID" value="SMAR015089-PA"/>
    <property type="gene ID" value="SMAR015089"/>
</dbReference>
<evidence type="ECO:0000256" key="1">
    <source>
        <dbReference type="ARBA" id="ARBA00008601"/>
    </source>
</evidence>
<proteinExistence type="inferred from homology"/>
<keyword evidence="8" id="KW-1185">Reference proteome</keyword>
<dbReference type="InterPro" id="IPR029021">
    <property type="entry name" value="Prot-tyrosine_phosphatase-like"/>
</dbReference>
<dbReference type="GO" id="GO:0005737">
    <property type="term" value="C:cytoplasm"/>
    <property type="evidence" value="ECO:0007669"/>
    <property type="project" value="TreeGrafter"/>
</dbReference>
<dbReference type="InterPro" id="IPR052103">
    <property type="entry name" value="Dual_spec_Phospatases"/>
</dbReference>